<dbReference type="Gene3D" id="3.30.565.10">
    <property type="entry name" value="Histidine kinase-like ATPase, C-terminal domain"/>
    <property type="match status" value="1"/>
</dbReference>
<dbReference type="GO" id="GO:0016887">
    <property type="term" value="F:ATP hydrolysis activity"/>
    <property type="evidence" value="ECO:0007669"/>
    <property type="project" value="InterPro"/>
</dbReference>
<dbReference type="GO" id="GO:0061982">
    <property type="term" value="P:meiosis I cell cycle process"/>
    <property type="evidence" value="ECO:0007669"/>
    <property type="project" value="UniProtKB-ARBA"/>
</dbReference>
<evidence type="ECO:0000259" key="7">
    <source>
        <dbReference type="SMART" id="SM01340"/>
    </source>
</evidence>
<comment type="similarity">
    <text evidence="2">Belongs to the DNA mismatch repair MutL/HexB family.</text>
</comment>
<feature type="region of interest" description="Disordered" evidence="6">
    <location>
        <begin position="605"/>
        <end position="629"/>
    </location>
</feature>
<dbReference type="EMBL" id="LAQI01000077">
    <property type="protein sequence ID" value="KKY22388.1"/>
    <property type="molecule type" value="Genomic_DNA"/>
</dbReference>
<dbReference type="InterPro" id="IPR020568">
    <property type="entry name" value="Ribosomal_Su5_D2-typ_SF"/>
</dbReference>
<evidence type="ECO:0000256" key="2">
    <source>
        <dbReference type="ARBA" id="ARBA00006082"/>
    </source>
</evidence>
<dbReference type="Pfam" id="PF01119">
    <property type="entry name" value="DNA_mis_repair"/>
    <property type="match status" value="1"/>
</dbReference>
<dbReference type="GO" id="GO:0140664">
    <property type="term" value="F:ATP-dependent DNA damage sensor activity"/>
    <property type="evidence" value="ECO:0007669"/>
    <property type="project" value="InterPro"/>
</dbReference>
<evidence type="ECO:0000256" key="3">
    <source>
        <dbReference type="ARBA" id="ARBA00022763"/>
    </source>
</evidence>
<reference evidence="8 9" key="1">
    <citation type="submission" date="2015-03" db="EMBL/GenBank/DDBJ databases">
        <authorList>
            <person name="Morales-Cruz A."/>
            <person name="Amrine K.C."/>
            <person name="Cantu D."/>
        </authorList>
    </citation>
    <scope>NUCLEOTIDE SEQUENCE [LARGE SCALE GENOMIC DNA]</scope>
    <source>
        <strain evidence="8">DS831</strain>
    </source>
</reference>
<keyword evidence="4" id="KW-0234">DNA repair</keyword>
<dbReference type="GO" id="GO:0005524">
    <property type="term" value="F:ATP binding"/>
    <property type="evidence" value="ECO:0007669"/>
    <property type="project" value="InterPro"/>
</dbReference>
<keyword evidence="3" id="KW-0227">DNA damage</keyword>
<dbReference type="GO" id="GO:0030983">
    <property type="term" value="F:mismatched DNA binding"/>
    <property type="evidence" value="ECO:0007669"/>
    <property type="project" value="InterPro"/>
</dbReference>
<sequence length="676" mass="75080">MADEMEVDATPSSATKPATPRRIQALSQDVVNKIAAGEIIVAPVHALKELIENAVDAGSTALEILVKDGGLKLLQITDNGHGIDRDDLPILCERFTTSKLKAFEDLTSIGTYGFRGEALASISHIAHLSVTTRVKESSCAWKAHYADGKLVPPKPNQGPDPKPCAGRQGTQITVEDLFYNVPTRRRAFRSASEEYAKILDVVGRYAVHCVGVSFSCKKHGDSSMGISVPANATIVDRIRQVQGNAVANELIELHASNDRWGFKADAWVSNANYSVKRTTLLLFINHRSVESSAIKKAVEQTYSTFLPKGGHPFVYLSLEIDPQRVDVNVHPTKREVNFLNEDEIIEIICDEIRSSLGNVDTSRTFMTQSLLPGANKITTMFLPGPLPAASAKASEKGGREEMEYEISDKEPTICRLTTVKELRAEVRENMHNELTDVFATHTFVGVVDERRRIAAIQGGVKLFLIDYGMICNEYFYQVGLTDFGNFGTIQFDPALSLHELLTVAATHEKSIAEVEEDFDWEDAISAVEEQLLSRKDMLSEYFSLEISEDGDLVSIPLLIKGYTPSLAKLPQFLLRLGPHVNWLEEKGCFRTFLRELASFYVPEALPVPPQTPEGEQTEESTHVDPEVESRRKHVERAIEHVLFPAFRSRLVATKGLLRGVVEVANLKGLYRVFERC</sequence>
<evidence type="ECO:0000256" key="1">
    <source>
        <dbReference type="ARBA" id="ARBA00004123"/>
    </source>
</evidence>
<name>A0A0G2GFK2_9PEZI</name>
<comment type="caution">
    <text evidence="8">The sequence shown here is derived from an EMBL/GenBank/DDBJ whole genome shotgun (WGS) entry which is preliminary data.</text>
</comment>
<feature type="region of interest" description="Disordered" evidence="6">
    <location>
        <begin position="1"/>
        <end position="20"/>
    </location>
</feature>
<dbReference type="FunFam" id="3.30.565.10:FF:000033">
    <property type="entry name" value="DNA mismatch repair protein Mlh1"/>
    <property type="match status" value="1"/>
</dbReference>
<organism evidence="8 9">
    <name type="scientific">Diplodia seriata</name>
    <dbReference type="NCBI Taxonomy" id="420778"/>
    <lineage>
        <taxon>Eukaryota</taxon>
        <taxon>Fungi</taxon>
        <taxon>Dikarya</taxon>
        <taxon>Ascomycota</taxon>
        <taxon>Pezizomycotina</taxon>
        <taxon>Dothideomycetes</taxon>
        <taxon>Dothideomycetes incertae sedis</taxon>
        <taxon>Botryosphaeriales</taxon>
        <taxon>Botryosphaeriaceae</taxon>
        <taxon>Diplodia</taxon>
    </lineage>
</organism>
<dbReference type="InterPro" id="IPR036890">
    <property type="entry name" value="HATPase_C_sf"/>
</dbReference>
<gene>
    <name evidence="8" type="ORF">UCDDS831_g03553</name>
</gene>
<dbReference type="Pfam" id="PF16413">
    <property type="entry name" value="Mlh1_C"/>
    <property type="match status" value="1"/>
</dbReference>
<evidence type="ECO:0000313" key="8">
    <source>
        <dbReference type="EMBL" id="KKY22388.1"/>
    </source>
</evidence>
<dbReference type="SUPFAM" id="SSF55874">
    <property type="entry name" value="ATPase domain of HSP90 chaperone/DNA topoisomerase II/histidine kinase"/>
    <property type="match status" value="1"/>
</dbReference>
<dbReference type="InterPro" id="IPR002099">
    <property type="entry name" value="MutL/Mlh/PMS"/>
</dbReference>
<dbReference type="SUPFAM" id="SSF54211">
    <property type="entry name" value="Ribosomal protein S5 domain 2-like"/>
    <property type="match status" value="1"/>
</dbReference>
<dbReference type="PANTHER" id="PTHR10073">
    <property type="entry name" value="DNA MISMATCH REPAIR PROTEIN MLH, PMS, MUTL"/>
    <property type="match status" value="1"/>
</dbReference>
<reference evidence="8 9" key="2">
    <citation type="submission" date="2015-05" db="EMBL/GenBank/DDBJ databases">
        <title>Distinctive expansion of gene families associated with plant cell wall degradation and secondary metabolism in the genomes of grapevine trunk pathogens.</title>
        <authorList>
            <person name="Lawrence D.P."/>
            <person name="Travadon R."/>
            <person name="Rolshausen P.E."/>
            <person name="Baumgartner K."/>
        </authorList>
    </citation>
    <scope>NUCLEOTIDE SEQUENCE [LARGE SCALE GENOMIC DNA]</scope>
    <source>
        <strain evidence="8">DS831</strain>
    </source>
</reference>
<dbReference type="InterPro" id="IPR038973">
    <property type="entry name" value="MutL/Mlh/Pms-like"/>
</dbReference>
<dbReference type="PANTHER" id="PTHR10073:SF12">
    <property type="entry name" value="DNA MISMATCH REPAIR PROTEIN MLH1"/>
    <property type="match status" value="1"/>
</dbReference>
<proteinExistence type="inferred from homology"/>
<dbReference type="Proteomes" id="UP000034182">
    <property type="component" value="Unassembled WGS sequence"/>
</dbReference>
<feature type="compositionally biased region" description="Basic and acidic residues" evidence="6">
    <location>
        <begin position="619"/>
        <end position="629"/>
    </location>
</feature>
<dbReference type="InterPro" id="IPR013507">
    <property type="entry name" value="DNA_mismatch_S5_2-like"/>
</dbReference>
<keyword evidence="5" id="KW-0539">Nucleus</keyword>
<dbReference type="Pfam" id="PF13589">
    <property type="entry name" value="HATPase_c_3"/>
    <property type="match status" value="1"/>
</dbReference>
<dbReference type="PROSITE" id="PS00058">
    <property type="entry name" value="DNA_MISMATCH_REPAIR_1"/>
    <property type="match status" value="1"/>
</dbReference>
<accession>A0A0G2GFK2</accession>
<dbReference type="GO" id="GO:0006298">
    <property type="term" value="P:mismatch repair"/>
    <property type="evidence" value="ECO:0007669"/>
    <property type="project" value="InterPro"/>
</dbReference>
<dbReference type="GO" id="GO:0032389">
    <property type="term" value="C:MutLalpha complex"/>
    <property type="evidence" value="ECO:0007669"/>
    <property type="project" value="TreeGrafter"/>
</dbReference>
<comment type="subcellular location">
    <subcellularLocation>
        <location evidence="1">Nucleus</location>
    </subcellularLocation>
</comment>
<evidence type="ECO:0000256" key="5">
    <source>
        <dbReference type="ARBA" id="ARBA00023242"/>
    </source>
</evidence>
<dbReference type="InterPro" id="IPR014721">
    <property type="entry name" value="Ribsml_uS5_D2-typ_fold_subgr"/>
</dbReference>
<dbReference type="AlphaFoldDB" id="A0A0G2GFK2"/>
<dbReference type="InterPro" id="IPR032189">
    <property type="entry name" value="Mlh1_C"/>
</dbReference>
<dbReference type="CDD" id="cd03483">
    <property type="entry name" value="MutL_Trans_MLH1"/>
    <property type="match status" value="1"/>
</dbReference>
<dbReference type="SMART" id="SM01340">
    <property type="entry name" value="DNA_mis_repair"/>
    <property type="match status" value="1"/>
</dbReference>
<dbReference type="InterPro" id="IPR014762">
    <property type="entry name" value="DNA_mismatch_repair_CS"/>
</dbReference>
<dbReference type="CDD" id="cd16926">
    <property type="entry name" value="HATPase_MutL-MLH-PMS-like"/>
    <property type="match status" value="1"/>
</dbReference>
<dbReference type="FunFam" id="3.30.230.10:FF:000014">
    <property type="entry name" value="DNA mismatch repair protein Mlh1"/>
    <property type="match status" value="1"/>
</dbReference>
<evidence type="ECO:0000313" key="9">
    <source>
        <dbReference type="Proteomes" id="UP000034182"/>
    </source>
</evidence>
<protein>
    <submittedName>
        <fullName evidence="8">Putative dna mismatch repair protein</fullName>
    </submittedName>
</protein>
<dbReference type="NCBIfam" id="TIGR00585">
    <property type="entry name" value="mutl"/>
    <property type="match status" value="1"/>
</dbReference>
<evidence type="ECO:0000256" key="4">
    <source>
        <dbReference type="ARBA" id="ARBA00023204"/>
    </source>
</evidence>
<evidence type="ECO:0000256" key="6">
    <source>
        <dbReference type="SAM" id="MobiDB-lite"/>
    </source>
</evidence>
<feature type="domain" description="DNA mismatch repair protein S5" evidence="7">
    <location>
        <begin position="238"/>
        <end position="357"/>
    </location>
</feature>
<dbReference type="Gene3D" id="3.30.230.10">
    <property type="match status" value="1"/>
</dbReference>